<evidence type="ECO:0000256" key="2">
    <source>
        <dbReference type="SAM" id="Phobius"/>
    </source>
</evidence>
<evidence type="ECO:0000256" key="1">
    <source>
        <dbReference type="SAM" id="MobiDB-lite"/>
    </source>
</evidence>
<name>A0A7Y2PN54_9THEO</name>
<gene>
    <name evidence="3" type="ORF">HKI81_09025</name>
</gene>
<organism evidence="3 4">
    <name type="scientific">Caldanaerobacter subterraneus</name>
    <dbReference type="NCBI Taxonomy" id="911092"/>
    <lineage>
        <taxon>Bacteria</taxon>
        <taxon>Bacillati</taxon>
        <taxon>Bacillota</taxon>
        <taxon>Clostridia</taxon>
        <taxon>Thermoanaerobacterales</taxon>
        <taxon>Thermoanaerobacteraceae</taxon>
        <taxon>Caldanaerobacter</taxon>
    </lineage>
</organism>
<evidence type="ECO:0000313" key="3">
    <source>
        <dbReference type="EMBL" id="NNG67361.1"/>
    </source>
</evidence>
<feature type="transmembrane region" description="Helical" evidence="2">
    <location>
        <begin position="33"/>
        <end position="54"/>
    </location>
</feature>
<sequence length="81" mass="9296">MKYSKFIVALVILLNTIFTAAVLYIFLRVETEPTTLITAWFAFTTGELWLLAGIKKHETRFGEKEGDEKNDSKDNRDKPSI</sequence>
<keyword evidence="2" id="KW-0472">Membrane</keyword>
<accession>A0A7Y2PN54</accession>
<dbReference type="AlphaFoldDB" id="A0A7Y2PN54"/>
<dbReference type="Proteomes" id="UP000529861">
    <property type="component" value="Unassembled WGS sequence"/>
</dbReference>
<reference evidence="3 4" key="1">
    <citation type="submission" date="2020-04" db="EMBL/GenBank/DDBJ databases">
        <title>Draft genome sequence of Caldanaerobacter sunterraneus. strain 1523vc isolated from Griffin hot spring, Kamchatka, Russia.</title>
        <authorList>
            <person name="Toshchakov S.V."/>
            <person name="Podosokorskaya O.A."/>
            <person name="Kublanov I.V."/>
            <person name="Korzhenkov A."/>
            <person name="Patrushev M.V."/>
        </authorList>
    </citation>
    <scope>NUCLEOTIDE SEQUENCE [LARGE SCALE GENOMIC DNA]</scope>
    <source>
        <strain evidence="3 4">1523vc</strain>
    </source>
</reference>
<evidence type="ECO:0000313" key="4">
    <source>
        <dbReference type="Proteomes" id="UP000529861"/>
    </source>
</evidence>
<protein>
    <submittedName>
        <fullName evidence="3">Uncharacterized protein</fullName>
    </submittedName>
</protein>
<keyword evidence="2" id="KW-1133">Transmembrane helix</keyword>
<dbReference type="RefSeq" id="WP_170271172.1">
    <property type="nucleotide sequence ID" value="NZ_JABEQB010000025.1"/>
</dbReference>
<keyword evidence="2" id="KW-0812">Transmembrane</keyword>
<feature type="transmembrane region" description="Helical" evidence="2">
    <location>
        <begin position="7"/>
        <end position="27"/>
    </location>
</feature>
<dbReference type="EMBL" id="JABEQB010000025">
    <property type="protein sequence ID" value="NNG67361.1"/>
    <property type="molecule type" value="Genomic_DNA"/>
</dbReference>
<feature type="region of interest" description="Disordered" evidence="1">
    <location>
        <begin position="61"/>
        <end position="81"/>
    </location>
</feature>
<comment type="caution">
    <text evidence="3">The sequence shown here is derived from an EMBL/GenBank/DDBJ whole genome shotgun (WGS) entry which is preliminary data.</text>
</comment>
<proteinExistence type="predicted"/>